<dbReference type="InterPro" id="IPR050469">
    <property type="entry name" value="Diguanylate_Cyclase"/>
</dbReference>
<evidence type="ECO:0000259" key="2">
    <source>
        <dbReference type="PROSITE" id="PS50113"/>
    </source>
</evidence>
<dbReference type="Pfam" id="PF00990">
    <property type="entry name" value="GGDEF"/>
    <property type="match status" value="1"/>
</dbReference>
<dbReference type="PANTHER" id="PTHR45138">
    <property type="entry name" value="REGULATORY COMPONENTS OF SENSORY TRANSDUCTION SYSTEM"/>
    <property type="match status" value="1"/>
</dbReference>
<dbReference type="PROSITE" id="PS50887">
    <property type="entry name" value="GGDEF"/>
    <property type="match status" value="1"/>
</dbReference>
<dbReference type="AlphaFoldDB" id="A0A1F2PHZ8"/>
<feature type="domain" description="PAS" evidence="1">
    <location>
        <begin position="4"/>
        <end position="75"/>
    </location>
</feature>
<name>A0A1F2PHZ8_9FIRM</name>
<keyword evidence="4" id="KW-0808">Transferase</keyword>
<dbReference type="Proteomes" id="UP000176244">
    <property type="component" value="Unassembled WGS sequence"/>
</dbReference>
<dbReference type="SMART" id="SM00091">
    <property type="entry name" value="PAS"/>
    <property type="match status" value="1"/>
</dbReference>
<dbReference type="OrthoDB" id="185601at2"/>
<dbReference type="CDD" id="cd00130">
    <property type="entry name" value="PAS"/>
    <property type="match status" value="1"/>
</dbReference>
<evidence type="ECO:0000313" key="4">
    <source>
        <dbReference type="EMBL" id="OFV70949.1"/>
    </source>
</evidence>
<dbReference type="SMART" id="SM00267">
    <property type="entry name" value="GGDEF"/>
    <property type="match status" value="1"/>
</dbReference>
<feature type="domain" description="GGDEF" evidence="3">
    <location>
        <begin position="160"/>
        <end position="293"/>
    </location>
</feature>
<reference evidence="4 5" key="1">
    <citation type="submission" date="2015-09" db="EMBL/GenBank/DDBJ databases">
        <title>Genome sequence of Acetobacterium wieringae DSM 1911.</title>
        <authorList>
            <person name="Poehlein A."/>
            <person name="Bengelsdorf F.R."/>
            <person name="Schiel-Bengelsdorf B."/>
            <person name="Duerre P."/>
            <person name="Daniel R."/>
        </authorList>
    </citation>
    <scope>NUCLEOTIDE SEQUENCE [LARGE SCALE GENOMIC DNA]</scope>
    <source>
        <strain evidence="4 5">DSM 1911</strain>
    </source>
</reference>
<dbReference type="CDD" id="cd01949">
    <property type="entry name" value="GGDEF"/>
    <property type="match status" value="1"/>
</dbReference>
<dbReference type="FunFam" id="3.30.450.20:FF:000099">
    <property type="entry name" value="Sensory box sensor histidine kinase"/>
    <property type="match status" value="1"/>
</dbReference>
<evidence type="ECO:0000259" key="3">
    <source>
        <dbReference type="PROSITE" id="PS50887"/>
    </source>
</evidence>
<dbReference type="NCBIfam" id="TIGR00229">
    <property type="entry name" value="sensory_box"/>
    <property type="match status" value="1"/>
</dbReference>
<dbReference type="InterPro" id="IPR043128">
    <property type="entry name" value="Rev_trsase/Diguanyl_cyclase"/>
</dbReference>
<accession>A0A1F2PHZ8</accession>
<proteinExistence type="predicted"/>
<dbReference type="InterPro" id="IPR013655">
    <property type="entry name" value="PAS_fold_3"/>
</dbReference>
<dbReference type="PANTHER" id="PTHR45138:SF9">
    <property type="entry name" value="DIGUANYLATE CYCLASE DGCM-RELATED"/>
    <property type="match status" value="1"/>
</dbReference>
<sequence length="297" mass="34514">MKLDNDQYRIIVESSPNMIWRAGTDTLCNYFNTTWLKFTGRTVTQEMGNGWAEGIHPEDFDMCLKVYLEAFAKQESFEMEYRLKRQDGVYRWINDRGVPYYIGDHEFAGYIGSCMDVTDKVEGQKLRDLAQRDGLTRIYNRQYFEQLANVEFSKAKRFDADLCVAMIDIDHFKTINDTFGHHAGDLVLKTVAKTINESIRAFDLFGRYGGDEFVLLMSNTNYVEASILIARLKHVLETIEIKYNDTLIRISASFGLYQMHHEVILEKVIIEADKKLYEIKNSRSKQPPHSVEQRPAL</sequence>
<dbReference type="InterPro" id="IPR000014">
    <property type="entry name" value="PAS"/>
</dbReference>
<dbReference type="EMBL" id="LKEU01000027">
    <property type="protein sequence ID" value="OFV70949.1"/>
    <property type="molecule type" value="Genomic_DNA"/>
</dbReference>
<feature type="domain" description="PAC" evidence="2">
    <location>
        <begin position="77"/>
        <end position="129"/>
    </location>
</feature>
<organism evidence="4 5">
    <name type="scientific">Acetobacterium wieringae</name>
    <dbReference type="NCBI Taxonomy" id="52694"/>
    <lineage>
        <taxon>Bacteria</taxon>
        <taxon>Bacillati</taxon>
        <taxon>Bacillota</taxon>
        <taxon>Clostridia</taxon>
        <taxon>Eubacteriales</taxon>
        <taxon>Eubacteriaceae</taxon>
        <taxon>Acetobacterium</taxon>
    </lineage>
</organism>
<dbReference type="EC" id="2.7.7.65" evidence="4"/>
<protein>
    <submittedName>
        <fullName evidence="4">Putative diguanylate cyclase AdrA</fullName>
        <ecNumber evidence="4">2.7.7.65</ecNumber>
    </submittedName>
</protein>
<dbReference type="SMART" id="SM00086">
    <property type="entry name" value="PAC"/>
    <property type="match status" value="1"/>
</dbReference>
<dbReference type="SUPFAM" id="SSF55785">
    <property type="entry name" value="PYP-like sensor domain (PAS domain)"/>
    <property type="match status" value="1"/>
</dbReference>
<keyword evidence="4" id="KW-0548">Nucleotidyltransferase</keyword>
<dbReference type="Gene3D" id="3.30.450.20">
    <property type="entry name" value="PAS domain"/>
    <property type="match status" value="1"/>
</dbReference>
<dbReference type="SUPFAM" id="SSF55073">
    <property type="entry name" value="Nucleotide cyclase"/>
    <property type="match status" value="1"/>
</dbReference>
<dbReference type="FunFam" id="3.30.70.270:FF:000001">
    <property type="entry name" value="Diguanylate cyclase domain protein"/>
    <property type="match status" value="1"/>
</dbReference>
<dbReference type="NCBIfam" id="TIGR00254">
    <property type="entry name" value="GGDEF"/>
    <property type="match status" value="1"/>
</dbReference>
<dbReference type="RefSeq" id="WP_070370853.1">
    <property type="nucleotide sequence ID" value="NZ_JBCFAW010000002.1"/>
</dbReference>
<comment type="caution">
    <text evidence="4">The sequence shown here is derived from an EMBL/GenBank/DDBJ whole genome shotgun (WGS) entry which is preliminary data.</text>
</comment>
<dbReference type="InterPro" id="IPR001610">
    <property type="entry name" value="PAC"/>
</dbReference>
<dbReference type="PROSITE" id="PS50112">
    <property type="entry name" value="PAS"/>
    <property type="match status" value="1"/>
</dbReference>
<dbReference type="Gene3D" id="3.30.70.270">
    <property type="match status" value="1"/>
</dbReference>
<dbReference type="InterPro" id="IPR035965">
    <property type="entry name" value="PAS-like_dom_sf"/>
</dbReference>
<dbReference type="PROSITE" id="PS50113">
    <property type="entry name" value="PAC"/>
    <property type="match status" value="1"/>
</dbReference>
<evidence type="ECO:0000259" key="1">
    <source>
        <dbReference type="PROSITE" id="PS50112"/>
    </source>
</evidence>
<dbReference type="InterPro" id="IPR000160">
    <property type="entry name" value="GGDEF_dom"/>
</dbReference>
<dbReference type="GO" id="GO:0052621">
    <property type="term" value="F:diguanylate cyclase activity"/>
    <property type="evidence" value="ECO:0007669"/>
    <property type="project" value="UniProtKB-EC"/>
</dbReference>
<dbReference type="Pfam" id="PF08447">
    <property type="entry name" value="PAS_3"/>
    <property type="match status" value="1"/>
</dbReference>
<dbReference type="InterPro" id="IPR029787">
    <property type="entry name" value="Nucleotide_cyclase"/>
</dbReference>
<evidence type="ECO:0000313" key="5">
    <source>
        <dbReference type="Proteomes" id="UP000176244"/>
    </source>
</evidence>
<dbReference type="InterPro" id="IPR000700">
    <property type="entry name" value="PAS-assoc_C"/>
</dbReference>
<gene>
    <name evidence="4" type="primary">adrA_3</name>
    <name evidence="4" type="ORF">ACWI_15350</name>
</gene>
<dbReference type="STRING" id="52694.ACWI_15350"/>